<sequence>MKKTWLGMTALGILVVVIILFSWYPKVYKGVILEGVDIGGYSREEVVQLLSSWQTQYHKKSIVVQYGDIKSNVDAENIDLGIDANATLDQVWNYGRRGSWWERIQNIKTGWEKGYPISLTIKYNEDKLESLIQQWKDAIDRPPRNAVINLWTGTLVPHELGYALDCDALRPLILDAFKTANRSEITLPVKVIQPKVTMEDITNAGMKEILSSYTTTFNSGDANRTDNIKLAALNTNGTIVYPGKIFSFNEIVGPREKENGFKEALEIVDGEFVPGIGGGICQVSSTLYNAVLLANLKIVERSNHSKPLSYVPLGRDATVAYGALDFQFMNNTKEPLLILAEVEDNKLVVGILGPHPLVEKVEIQHESQKTIPPIIVKKDDDNLYLGETLVEQEGRPGYSLTTLRVVWSKGRQISKEVLSKDVYLGEDTIVKVGKKKPPTADKADKKQISVLPKL</sequence>
<keyword evidence="1" id="KW-0732">Signal</keyword>
<feature type="transmembrane region" description="Helical" evidence="3">
    <location>
        <begin position="5"/>
        <end position="24"/>
    </location>
</feature>
<dbReference type="Proteomes" id="UP000004324">
    <property type="component" value="Unassembled WGS sequence"/>
</dbReference>
<evidence type="ECO:0000256" key="3">
    <source>
        <dbReference type="SAM" id="Phobius"/>
    </source>
</evidence>
<evidence type="ECO:0000259" key="4">
    <source>
        <dbReference type="PROSITE" id="PS51109"/>
    </source>
</evidence>
<evidence type="ECO:0000256" key="2">
    <source>
        <dbReference type="SAM" id="MobiDB-lite"/>
    </source>
</evidence>
<dbReference type="Pfam" id="PF07501">
    <property type="entry name" value="G5"/>
    <property type="match status" value="1"/>
</dbReference>
<dbReference type="Gene3D" id="2.20.230.10">
    <property type="entry name" value="Resuscitation-promoting factor rpfb"/>
    <property type="match status" value="1"/>
</dbReference>
<feature type="region of interest" description="Disordered" evidence="2">
    <location>
        <begin position="434"/>
        <end position="454"/>
    </location>
</feature>
<reference evidence="5 6" key="1">
    <citation type="journal article" date="2012" name="J. Bacteriol.">
        <title>Draft Genome Sequences for Two Metal-Reducing Pelosinus fermentans Strains Isolated from a Cr(VI)-Contaminated Site and for Type Strain R7.</title>
        <authorList>
            <person name="Brown S.D."/>
            <person name="Podar M."/>
            <person name="Klingeman D.M."/>
            <person name="Johnson C.M."/>
            <person name="Yang Z.K."/>
            <person name="Utturkar S.M."/>
            <person name="Land M.L."/>
            <person name="Mosher J.J."/>
            <person name="Hurt R.A.Jr."/>
            <person name="Phelps T.J."/>
            <person name="Palumbo A.V."/>
            <person name="Arkin A.P."/>
            <person name="Hazen T.C."/>
            <person name="Elias D.A."/>
        </authorList>
    </citation>
    <scope>NUCLEOTIDE SEQUENCE [LARGE SCALE GENOMIC DNA]</scope>
    <source>
        <strain evidence="5 6">B4</strain>
    </source>
</reference>
<evidence type="ECO:0000256" key="1">
    <source>
        <dbReference type="ARBA" id="ARBA00022729"/>
    </source>
</evidence>
<keyword evidence="6" id="KW-1185">Reference proteome</keyword>
<dbReference type="Pfam" id="PF04294">
    <property type="entry name" value="VanW"/>
    <property type="match status" value="1"/>
</dbReference>
<organism evidence="5 6">
    <name type="scientific">Pelosinus fermentans B4</name>
    <dbReference type="NCBI Taxonomy" id="1149862"/>
    <lineage>
        <taxon>Bacteria</taxon>
        <taxon>Bacillati</taxon>
        <taxon>Bacillota</taxon>
        <taxon>Negativicutes</taxon>
        <taxon>Selenomonadales</taxon>
        <taxon>Sporomusaceae</taxon>
        <taxon>Pelosinus</taxon>
    </lineage>
</organism>
<dbReference type="InterPro" id="IPR022029">
    <property type="entry name" value="YoaR-like_PG-bd"/>
</dbReference>
<feature type="compositionally biased region" description="Basic and acidic residues" evidence="2">
    <location>
        <begin position="438"/>
        <end position="447"/>
    </location>
</feature>
<keyword evidence="3" id="KW-0812">Transmembrane</keyword>
<dbReference type="AlphaFoldDB" id="I8RAT0"/>
<dbReference type="PATRIC" id="fig|1149862.3.peg.4100"/>
<evidence type="ECO:0000313" key="5">
    <source>
        <dbReference type="EMBL" id="EIW16048.1"/>
    </source>
</evidence>
<dbReference type="InterPro" id="IPR052913">
    <property type="entry name" value="Glycopeptide_resist_protein"/>
</dbReference>
<keyword evidence="3" id="KW-0472">Membrane</keyword>
<dbReference type="PANTHER" id="PTHR35788">
    <property type="entry name" value="EXPORTED PROTEIN-RELATED"/>
    <property type="match status" value="1"/>
</dbReference>
<evidence type="ECO:0000313" key="6">
    <source>
        <dbReference type="Proteomes" id="UP000004324"/>
    </source>
</evidence>
<dbReference type="EMBL" id="AKVJ01000075">
    <property type="protein sequence ID" value="EIW16048.1"/>
    <property type="molecule type" value="Genomic_DNA"/>
</dbReference>
<dbReference type="OrthoDB" id="9797191at2"/>
<dbReference type="Pfam" id="PF12229">
    <property type="entry name" value="PG_binding_4"/>
    <property type="match status" value="1"/>
</dbReference>
<dbReference type="PANTHER" id="PTHR35788:SF1">
    <property type="entry name" value="EXPORTED PROTEIN"/>
    <property type="match status" value="1"/>
</dbReference>
<dbReference type="SMART" id="SM01208">
    <property type="entry name" value="G5"/>
    <property type="match status" value="1"/>
</dbReference>
<dbReference type="RefSeq" id="WP_007937836.1">
    <property type="nucleotide sequence ID" value="NZ_AKVJ01000075.1"/>
</dbReference>
<accession>I8RAT0</accession>
<dbReference type="PROSITE" id="PS51109">
    <property type="entry name" value="G5"/>
    <property type="match status" value="1"/>
</dbReference>
<dbReference type="InterPro" id="IPR011098">
    <property type="entry name" value="G5_dom"/>
</dbReference>
<gene>
    <name evidence="5" type="ORF">FB4_1084</name>
</gene>
<comment type="caution">
    <text evidence="5">The sequence shown here is derived from an EMBL/GenBank/DDBJ whole genome shotgun (WGS) entry which is preliminary data.</text>
</comment>
<protein>
    <submittedName>
        <fullName evidence="5">VanW family protein</fullName>
    </submittedName>
</protein>
<feature type="domain" description="G5" evidence="4">
    <location>
        <begin position="357"/>
        <end position="436"/>
    </location>
</feature>
<name>I8RAT0_9FIRM</name>
<proteinExistence type="predicted"/>
<dbReference type="InterPro" id="IPR007391">
    <property type="entry name" value="Vancomycin_resist_VanW"/>
</dbReference>
<keyword evidence="3" id="KW-1133">Transmembrane helix</keyword>